<comment type="caution">
    <text evidence="2">The sequence shown here is derived from an EMBL/GenBank/DDBJ whole genome shotgun (WGS) entry which is preliminary data.</text>
</comment>
<reference evidence="2 3" key="1">
    <citation type="submission" date="2024-01" db="EMBL/GenBank/DDBJ databases">
        <title>The genome of the rayed Mediterranean limpet Patella caerulea (Linnaeus, 1758).</title>
        <authorList>
            <person name="Anh-Thu Weber A."/>
            <person name="Halstead-Nussloch G."/>
        </authorList>
    </citation>
    <scope>NUCLEOTIDE SEQUENCE [LARGE SCALE GENOMIC DNA]</scope>
    <source>
        <strain evidence="2">AATW-2023a</strain>
        <tissue evidence="2">Whole specimen</tissue>
    </source>
</reference>
<evidence type="ECO:0000313" key="2">
    <source>
        <dbReference type="EMBL" id="KAK6167482.1"/>
    </source>
</evidence>
<accession>A0AAN8FZT1</accession>
<dbReference type="GO" id="GO:0005737">
    <property type="term" value="C:cytoplasm"/>
    <property type="evidence" value="ECO:0007669"/>
    <property type="project" value="TreeGrafter"/>
</dbReference>
<evidence type="ECO:0000313" key="3">
    <source>
        <dbReference type="Proteomes" id="UP001347796"/>
    </source>
</evidence>
<dbReference type="AlphaFoldDB" id="A0AAN8FZT1"/>
<dbReference type="InterPro" id="IPR032675">
    <property type="entry name" value="LRR_dom_sf"/>
</dbReference>
<keyword evidence="1" id="KW-0677">Repeat</keyword>
<protein>
    <submittedName>
        <fullName evidence="2">Uncharacterized protein</fullName>
    </submittedName>
</protein>
<name>A0AAN8FZT1_PATCE</name>
<dbReference type="Gene3D" id="3.80.10.10">
    <property type="entry name" value="Ribonuclease Inhibitor"/>
    <property type="match status" value="1"/>
</dbReference>
<dbReference type="InterPro" id="IPR050694">
    <property type="entry name" value="LRRC14/PRAME"/>
</dbReference>
<proteinExistence type="predicted"/>
<keyword evidence="3" id="KW-1185">Reference proteome</keyword>
<dbReference type="PANTHER" id="PTHR14224">
    <property type="entry name" value="SIMILAR TO PREFERENTIALLY EXPRESSED ANTIGEN IN MELANOMA-LIKE 3"/>
    <property type="match status" value="1"/>
</dbReference>
<dbReference type="SUPFAM" id="SSF52047">
    <property type="entry name" value="RNI-like"/>
    <property type="match status" value="1"/>
</dbReference>
<gene>
    <name evidence="2" type="ORF">SNE40_021499</name>
</gene>
<evidence type="ECO:0000256" key="1">
    <source>
        <dbReference type="ARBA" id="ARBA00022737"/>
    </source>
</evidence>
<dbReference type="Proteomes" id="UP001347796">
    <property type="component" value="Unassembled WGS sequence"/>
</dbReference>
<sequence>MFKASDRIDYERLKVNPPSNKDKPTKNKVKPLVLLSCKAINKWPQLAELAIETAPCHLAPTLLRAAIDNVQPAAVSCLIANWPLSDLCFREILYGDVKYTEIFQEEMGYDLVVFRGIVGRKKRCKIKCVDLRGFKLNAMFCKLIVKMWPILSLTKSQLNPKKLAKVIAQTAGVEASRLTDDILPNLLRDILEHEMIKNTNVRIALPRRQRMIVKLDSLLFLTGNTFFMDYLISNCLRHITPVYIQVSSLQIRSDLQIGEQILDSLAPFIVLRGQDTQTLDGICLSQLEENIFFTIVSDLQKFVNIRFLDIQECSIYLQKGKTRSRTQGRSKLVSLFSSMVNLKRLDISSNYVLGCLGEVLDALSIPLEYLNISGCDIDEDDLDSLSKSHHAKSLRELNASKLTHFSMFDISRVSQTYLLKTMRHFPNVCVLNLAENNLADAIIPEFCVTIKECLKYLKVLDLSANILNMDSLITITQTCAKLKSMQKILVTCANGLWDVALAPLDNLDHQQELKQKLLKVLEMSGRTDIIVEPVRLLRTLSIDFIDLLHGHLL</sequence>
<organism evidence="2 3">
    <name type="scientific">Patella caerulea</name>
    <name type="common">Rayed Mediterranean limpet</name>
    <dbReference type="NCBI Taxonomy" id="87958"/>
    <lineage>
        <taxon>Eukaryota</taxon>
        <taxon>Metazoa</taxon>
        <taxon>Spiralia</taxon>
        <taxon>Lophotrochozoa</taxon>
        <taxon>Mollusca</taxon>
        <taxon>Gastropoda</taxon>
        <taxon>Patellogastropoda</taxon>
        <taxon>Patelloidea</taxon>
        <taxon>Patellidae</taxon>
        <taxon>Patella</taxon>
    </lineage>
</organism>
<dbReference type="PANTHER" id="PTHR14224:SF37">
    <property type="entry name" value="LEUCINE-RICH REPEAT-CONTAINING PROTEIN 14"/>
    <property type="match status" value="1"/>
</dbReference>
<dbReference type="EMBL" id="JAZGQO010000018">
    <property type="protein sequence ID" value="KAK6167482.1"/>
    <property type="molecule type" value="Genomic_DNA"/>
</dbReference>